<keyword evidence="5" id="KW-1185">Reference proteome</keyword>
<feature type="chain" id="PRO_5021904242" description="Predicted membrane protein YciQ-like C-terminal domain-containing protein" evidence="2">
    <location>
        <begin position="29"/>
        <end position="543"/>
    </location>
</feature>
<dbReference type="InterPro" id="IPR048389">
    <property type="entry name" value="YciQ-like_C"/>
</dbReference>
<gene>
    <name evidence="4" type="ORF">NN4_27890</name>
</gene>
<dbReference type="RefSeq" id="WP_147130373.1">
    <property type="nucleotide sequence ID" value="NZ_BJXA01000014.1"/>
</dbReference>
<evidence type="ECO:0000256" key="1">
    <source>
        <dbReference type="SAM" id="Phobius"/>
    </source>
</evidence>
<keyword evidence="1" id="KW-0472">Membrane</keyword>
<feature type="transmembrane region" description="Helical" evidence="1">
    <location>
        <begin position="225"/>
        <end position="244"/>
    </location>
</feature>
<dbReference type="OrthoDB" id="143710at2"/>
<feature type="transmembrane region" description="Helical" evidence="1">
    <location>
        <begin position="389"/>
        <end position="409"/>
    </location>
</feature>
<dbReference type="AlphaFoldDB" id="A0A511MCB5"/>
<reference evidence="4 5" key="1">
    <citation type="submission" date="2019-07" db="EMBL/GenBank/DDBJ databases">
        <title>Whole genome shotgun sequence of Nocardia ninae NBRC 108245.</title>
        <authorList>
            <person name="Hosoyama A."/>
            <person name="Uohara A."/>
            <person name="Ohji S."/>
            <person name="Ichikawa N."/>
        </authorList>
    </citation>
    <scope>NUCLEOTIDE SEQUENCE [LARGE SCALE GENOMIC DNA]</scope>
    <source>
        <strain evidence="4 5">NBRC 108245</strain>
    </source>
</reference>
<evidence type="ECO:0000256" key="2">
    <source>
        <dbReference type="SAM" id="SignalP"/>
    </source>
</evidence>
<evidence type="ECO:0000313" key="4">
    <source>
        <dbReference type="EMBL" id="GEM38270.1"/>
    </source>
</evidence>
<evidence type="ECO:0000313" key="5">
    <source>
        <dbReference type="Proteomes" id="UP000321424"/>
    </source>
</evidence>
<feature type="transmembrane region" description="Helical" evidence="1">
    <location>
        <begin position="415"/>
        <end position="434"/>
    </location>
</feature>
<evidence type="ECO:0000259" key="3">
    <source>
        <dbReference type="Pfam" id="PF20990"/>
    </source>
</evidence>
<sequence>MLTFRWGALGALLLATAGLLATAPIAHTQPAPTGVSIIADLKLSREGVLEVVEQVTVPQDGTFRMSLPLRLKVSDDVERHFKVTDVDTKGAGTATVANDQFTIEAKPGESTFTYSVHNLVNDAPGSQVFNWLGVMGTDIASISATLISPSFEMGIVDCKLGQPGNTRPCADVMTEVDGVLHLEQTDLKKGEAIDLTLQLPPGSVPSNADVRDTSDSGPFAITTPVLIAFGVLLLALAGLAAFVLRARRENAAAGTGSETLDPLVRDGERVQFTSPDGVLPGEAGLLLDEHVDPVDIAATVVDLAVRRYIWITPLGETDWRITRVNAPDDQLRAYEKAVYAALLPDGTDAVTITELRAPGRVQSGPVRAALVADAVTRGTFSNRRGLGPATWLGGALLVGGVAATIALALTSGHALVGVAIALAGIATLLLPKYLPVRTAHGLTLTRQIRALQRGLESTRREQVPPLDQETVFSRALPFMVIGGRADNWIRAFRDLNPSADSQPGLYWFGSFDRDRNLQRFAGHFPFFITALEGLFATAGDPHR</sequence>
<accession>A0A511MCB5</accession>
<keyword evidence="1" id="KW-0812">Transmembrane</keyword>
<protein>
    <recommendedName>
        <fullName evidence="3">Predicted membrane protein YciQ-like C-terminal domain-containing protein</fullName>
    </recommendedName>
</protein>
<feature type="domain" description="Predicted membrane protein YciQ-like C-terminal" evidence="3">
    <location>
        <begin position="274"/>
        <end position="492"/>
    </location>
</feature>
<feature type="signal peptide" evidence="2">
    <location>
        <begin position="1"/>
        <end position="28"/>
    </location>
</feature>
<dbReference type="EMBL" id="BJXA01000014">
    <property type="protein sequence ID" value="GEM38270.1"/>
    <property type="molecule type" value="Genomic_DNA"/>
</dbReference>
<dbReference type="Proteomes" id="UP000321424">
    <property type="component" value="Unassembled WGS sequence"/>
</dbReference>
<name>A0A511MCB5_9NOCA</name>
<dbReference type="Pfam" id="PF20990">
    <property type="entry name" value="DUF2207_C"/>
    <property type="match status" value="1"/>
</dbReference>
<keyword evidence="2" id="KW-0732">Signal</keyword>
<organism evidence="4 5">
    <name type="scientific">Nocardia ninae NBRC 108245</name>
    <dbReference type="NCBI Taxonomy" id="1210091"/>
    <lineage>
        <taxon>Bacteria</taxon>
        <taxon>Bacillati</taxon>
        <taxon>Actinomycetota</taxon>
        <taxon>Actinomycetes</taxon>
        <taxon>Mycobacteriales</taxon>
        <taxon>Nocardiaceae</taxon>
        <taxon>Nocardia</taxon>
    </lineage>
</organism>
<proteinExistence type="predicted"/>
<keyword evidence="1" id="KW-1133">Transmembrane helix</keyword>
<comment type="caution">
    <text evidence="4">The sequence shown here is derived from an EMBL/GenBank/DDBJ whole genome shotgun (WGS) entry which is preliminary data.</text>
</comment>